<comment type="subcellular location">
    <subcellularLocation>
        <location evidence="1">Membrane</location>
        <topology evidence="1">Multi-pass membrane protein</topology>
    </subcellularLocation>
</comment>
<dbReference type="GO" id="GO:0016020">
    <property type="term" value="C:membrane"/>
    <property type="evidence" value="ECO:0007669"/>
    <property type="project" value="UniProtKB-SubCell"/>
</dbReference>
<comment type="similarity">
    <text evidence="2">Belongs to the PC-esterase family. CASD1 subfamily.</text>
</comment>
<dbReference type="GO" id="GO:0016740">
    <property type="term" value="F:transferase activity"/>
    <property type="evidence" value="ECO:0007669"/>
    <property type="project" value="UniProtKB-KW"/>
</dbReference>
<evidence type="ECO:0000256" key="6">
    <source>
        <dbReference type="ARBA" id="ARBA00023136"/>
    </source>
</evidence>
<dbReference type="EMBL" id="BLXT01001935">
    <property type="protein sequence ID" value="GFN89442.1"/>
    <property type="molecule type" value="Genomic_DNA"/>
</dbReference>
<protein>
    <submittedName>
        <fullName evidence="11">Cas1 domain-containing protein 1-like</fullName>
    </submittedName>
</protein>
<feature type="transmembrane region" description="Helical" evidence="9">
    <location>
        <begin position="169"/>
        <end position="187"/>
    </location>
</feature>
<keyword evidence="6 9" id="KW-0472">Membrane</keyword>
<evidence type="ECO:0000256" key="9">
    <source>
        <dbReference type="SAM" id="Phobius"/>
    </source>
</evidence>
<sequence>MREASTREESHGWLEGPQQTAPPVDQEPHIAPQHQVTHAQLTLFIAYLLLLCFWTFHFIVSLAGIDFFGEWKGQQRYRTEYAKNTDATVDKNNDVILNIHTREATSSGTNGEGGALTNNSKTAISDGEAVKNSAASAISLEVPNSQAGSVRHKSCSPPPVMLDKLLKSAVLFGSILFYFYLCDYLKIFPQGQRTYSRDLFLFLVFLLFLVACVYTVTSNDDKILSRNQTEECKGWMQVLFFWYHYFNAREWHNLIRVFISCYVWTTGFGEK</sequence>
<feature type="transmembrane region" description="Helical" evidence="9">
    <location>
        <begin position="199"/>
        <end position="217"/>
    </location>
</feature>
<evidence type="ECO:0000256" key="8">
    <source>
        <dbReference type="SAM" id="MobiDB-lite"/>
    </source>
</evidence>
<feature type="compositionally biased region" description="Basic and acidic residues" evidence="8">
    <location>
        <begin position="1"/>
        <end position="12"/>
    </location>
</feature>
<dbReference type="GO" id="GO:0005794">
    <property type="term" value="C:Golgi apparatus"/>
    <property type="evidence" value="ECO:0007669"/>
    <property type="project" value="UniProtKB-ARBA"/>
</dbReference>
<organism evidence="11 12">
    <name type="scientific">Plakobranchus ocellatus</name>
    <dbReference type="NCBI Taxonomy" id="259542"/>
    <lineage>
        <taxon>Eukaryota</taxon>
        <taxon>Metazoa</taxon>
        <taxon>Spiralia</taxon>
        <taxon>Lophotrochozoa</taxon>
        <taxon>Mollusca</taxon>
        <taxon>Gastropoda</taxon>
        <taxon>Heterobranchia</taxon>
        <taxon>Euthyneura</taxon>
        <taxon>Panpulmonata</taxon>
        <taxon>Sacoglossa</taxon>
        <taxon>Placobranchoidea</taxon>
        <taxon>Plakobranchidae</taxon>
        <taxon>Plakobranchus</taxon>
    </lineage>
</organism>
<keyword evidence="12" id="KW-1185">Reference proteome</keyword>
<feature type="region of interest" description="Disordered" evidence="8">
    <location>
        <begin position="1"/>
        <end position="28"/>
    </location>
</feature>
<dbReference type="PANTHER" id="PTHR13533:SF45">
    <property type="entry name" value="CAS1P 10 TM ACYL TRANSFERASE DOMAIN-CONTAINING PROTEIN"/>
    <property type="match status" value="1"/>
</dbReference>
<dbReference type="AlphaFoldDB" id="A0AAV3Z481"/>
<dbReference type="PANTHER" id="PTHR13533">
    <property type="entry name" value="N-ACETYLNEURAMINATE 9-O-ACETYLTRANSFERASE"/>
    <property type="match status" value="1"/>
</dbReference>
<evidence type="ECO:0000256" key="1">
    <source>
        <dbReference type="ARBA" id="ARBA00004141"/>
    </source>
</evidence>
<proteinExistence type="inferred from homology"/>
<keyword evidence="7" id="KW-0325">Glycoprotein</keyword>
<dbReference type="InterPro" id="IPR012419">
    <property type="entry name" value="Cas1_AcylTrans_dom"/>
</dbReference>
<evidence type="ECO:0000256" key="7">
    <source>
        <dbReference type="ARBA" id="ARBA00023180"/>
    </source>
</evidence>
<evidence type="ECO:0000256" key="4">
    <source>
        <dbReference type="ARBA" id="ARBA00022692"/>
    </source>
</evidence>
<name>A0AAV3Z481_9GAST</name>
<dbReference type="GO" id="GO:0005975">
    <property type="term" value="P:carbohydrate metabolic process"/>
    <property type="evidence" value="ECO:0007669"/>
    <property type="project" value="UniProtKB-ARBA"/>
</dbReference>
<comment type="caution">
    <text evidence="11">The sequence shown here is derived from an EMBL/GenBank/DDBJ whole genome shotgun (WGS) entry which is preliminary data.</text>
</comment>
<keyword evidence="4 9" id="KW-0812">Transmembrane</keyword>
<dbReference type="Pfam" id="PF07779">
    <property type="entry name" value="Cas1_AcylT"/>
    <property type="match status" value="1"/>
</dbReference>
<keyword evidence="3" id="KW-0808">Transferase</keyword>
<evidence type="ECO:0000259" key="10">
    <source>
        <dbReference type="Pfam" id="PF07779"/>
    </source>
</evidence>
<feature type="transmembrane region" description="Helical" evidence="9">
    <location>
        <begin position="44"/>
        <end position="68"/>
    </location>
</feature>
<gene>
    <name evidence="11" type="ORF">PoB_001594800</name>
</gene>
<evidence type="ECO:0000256" key="3">
    <source>
        <dbReference type="ARBA" id="ARBA00022679"/>
    </source>
</evidence>
<evidence type="ECO:0000256" key="5">
    <source>
        <dbReference type="ARBA" id="ARBA00022989"/>
    </source>
</evidence>
<accession>A0AAV3Z481</accession>
<evidence type="ECO:0000313" key="12">
    <source>
        <dbReference type="Proteomes" id="UP000735302"/>
    </source>
</evidence>
<feature type="domain" description="Cas1p 10 TM acyl transferase" evidence="10">
    <location>
        <begin position="155"/>
        <end position="270"/>
    </location>
</feature>
<reference evidence="11 12" key="1">
    <citation type="journal article" date="2021" name="Elife">
        <title>Chloroplast acquisition without the gene transfer in kleptoplastic sea slugs, Plakobranchus ocellatus.</title>
        <authorList>
            <person name="Maeda T."/>
            <person name="Takahashi S."/>
            <person name="Yoshida T."/>
            <person name="Shimamura S."/>
            <person name="Takaki Y."/>
            <person name="Nagai Y."/>
            <person name="Toyoda A."/>
            <person name="Suzuki Y."/>
            <person name="Arimoto A."/>
            <person name="Ishii H."/>
            <person name="Satoh N."/>
            <person name="Nishiyama T."/>
            <person name="Hasebe M."/>
            <person name="Maruyama T."/>
            <person name="Minagawa J."/>
            <person name="Obokata J."/>
            <person name="Shigenobu S."/>
        </authorList>
    </citation>
    <scope>NUCLEOTIDE SEQUENCE [LARGE SCALE GENOMIC DNA]</scope>
</reference>
<keyword evidence="5 9" id="KW-1133">Transmembrane helix</keyword>
<evidence type="ECO:0000256" key="2">
    <source>
        <dbReference type="ARBA" id="ARBA00010666"/>
    </source>
</evidence>
<evidence type="ECO:0000313" key="11">
    <source>
        <dbReference type="EMBL" id="GFN89442.1"/>
    </source>
</evidence>
<dbReference type="Proteomes" id="UP000735302">
    <property type="component" value="Unassembled WGS sequence"/>
</dbReference>